<organism evidence="2 3">
    <name type="scientific">Solimonas terrae</name>
    <dbReference type="NCBI Taxonomy" id="1396819"/>
    <lineage>
        <taxon>Bacteria</taxon>
        <taxon>Pseudomonadati</taxon>
        <taxon>Pseudomonadota</taxon>
        <taxon>Gammaproteobacteria</taxon>
        <taxon>Nevskiales</taxon>
        <taxon>Nevskiaceae</taxon>
        <taxon>Solimonas</taxon>
    </lineage>
</organism>
<gene>
    <name evidence="2" type="ORF">G7Y85_15235</name>
</gene>
<dbReference type="PANTHER" id="PTHR30522:SF0">
    <property type="entry name" value="NUCLEOSIDE TRIPHOSPHATE PYROPHOSPHOHYDROLASE"/>
    <property type="match status" value="1"/>
</dbReference>
<dbReference type="CDD" id="cd11529">
    <property type="entry name" value="NTP-PPase_MazG_Cterm"/>
    <property type="match status" value="1"/>
</dbReference>
<dbReference type="Pfam" id="PF03819">
    <property type="entry name" value="MazG"/>
    <property type="match status" value="1"/>
</dbReference>
<protein>
    <submittedName>
        <fullName evidence="2">MazG family protein</fullName>
    </submittedName>
</protein>
<sequence>MNADPLREALRLQIEAAALGFDWRRLDELWAKLAEETDELQQAVAEGPDRVQDELGDLLFMAVNLARHLGVDAQAALAGANAKFARRFAHVCSDLVGLSPIGDPRRLDEMEARWQDAKRAEQDR</sequence>
<dbReference type="RefSeq" id="WP_166259044.1">
    <property type="nucleotide sequence ID" value="NZ_JAAMOW010000008.1"/>
</dbReference>
<evidence type="ECO:0000313" key="3">
    <source>
        <dbReference type="Proteomes" id="UP000472676"/>
    </source>
</evidence>
<dbReference type="InterPro" id="IPR004518">
    <property type="entry name" value="MazG-like_dom"/>
</dbReference>
<reference evidence="2 3" key="1">
    <citation type="journal article" date="2014" name="Int. J. Syst. Evol. Microbiol.">
        <title>Solimonas terrae sp. nov., isolated from soil.</title>
        <authorList>
            <person name="Kim S.J."/>
            <person name="Moon J.Y."/>
            <person name="Weon H.Y."/>
            <person name="Ahn J.H."/>
            <person name="Chen W.M."/>
            <person name="Kwon S.W."/>
        </authorList>
    </citation>
    <scope>NUCLEOTIDE SEQUENCE [LARGE SCALE GENOMIC DNA]</scope>
    <source>
        <strain evidence="2 3">KIS83-12</strain>
    </source>
</reference>
<proteinExistence type="predicted"/>
<evidence type="ECO:0000259" key="1">
    <source>
        <dbReference type="Pfam" id="PF03819"/>
    </source>
</evidence>
<dbReference type="GO" id="GO:0046047">
    <property type="term" value="P:TTP catabolic process"/>
    <property type="evidence" value="ECO:0007669"/>
    <property type="project" value="TreeGrafter"/>
</dbReference>
<dbReference type="EMBL" id="JAAMOW010000008">
    <property type="protein sequence ID" value="NGY06127.1"/>
    <property type="molecule type" value="Genomic_DNA"/>
</dbReference>
<accession>A0A6M2BVY6</accession>
<dbReference type="Proteomes" id="UP000472676">
    <property type="component" value="Unassembled WGS sequence"/>
</dbReference>
<comment type="caution">
    <text evidence="2">The sequence shown here is derived from an EMBL/GenBank/DDBJ whole genome shotgun (WGS) entry which is preliminary data.</text>
</comment>
<dbReference type="GO" id="GO:0046076">
    <property type="term" value="P:dTTP catabolic process"/>
    <property type="evidence" value="ECO:0007669"/>
    <property type="project" value="TreeGrafter"/>
</dbReference>
<dbReference type="GO" id="GO:0006203">
    <property type="term" value="P:dGTP catabolic process"/>
    <property type="evidence" value="ECO:0007669"/>
    <property type="project" value="TreeGrafter"/>
</dbReference>
<dbReference type="Gene3D" id="1.10.287.1080">
    <property type="entry name" value="MazG-like"/>
    <property type="match status" value="1"/>
</dbReference>
<keyword evidence="3" id="KW-1185">Reference proteome</keyword>
<evidence type="ECO:0000313" key="2">
    <source>
        <dbReference type="EMBL" id="NGY06127.1"/>
    </source>
</evidence>
<dbReference type="PANTHER" id="PTHR30522">
    <property type="entry name" value="NUCLEOSIDE TRIPHOSPHATE PYROPHOSPHOHYDROLASE"/>
    <property type="match status" value="1"/>
</dbReference>
<dbReference type="SUPFAM" id="SSF101386">
    <property type="entry name" value="all-alpha NTP pyrophosphatases"/>
    <property type="match status" value="1"/>
</dbReference>
<dbReference type="InterPro" id="IPR048011">
    <property type="entry name" value="NTP-PPase_MazG-like_C"/>
</dbReference>
<dbReference type="GO" id="GO:0046061">
    <property type="term" value="P:dATP catabolic process"/>
    <property type="evidence" value="ECO:0007669"/>
    <property type="project" value="TreeGrafter"/>
</dbReference>
<dbReference type="InterPro" id="IPR011551">
    <property type="entry name" value="NTP_PyrPHydrolase_MazG"/>
</dbReference>
<dbReference type="GO" id="GO:0046081">
    <property type="term" value="P:dUTP catabolic process"/>
    <property type="evidence" value="ECO:0007669"/>
    <property type="project" value="TreeGrafter"/>
</dbReference>
<name>A0A6M2BVY6_9GAMM</name>
<dbReference type="GO" id="GO:0047429">
    <property type="term" value="F:nucleoside triphosphate diphosphatase activity"/>
    <property type="evidence" value="ECO:0007669"/>
    <property type="project" value="InterPro"/>
</dbReference>
<dbReference type="GO" id="GO:0046052">
    <property type="term" value="P:UTP catabolic process"/>
    <property type="evidence" value="ECO:0007669"/>
    <property type="project" value="TreeGrafter"/>
</dbReference>
<feature type="domain" description="NTP pyrophosphohydrolase MazG-like" evidence="1">
    <location>
        <begin position="28"/>
        <end position="91"/>
    </location>
</feature>
<dbReference type="AlphaFoldDB" id="A0A6M2BVY6"/>